<gene>
    <name evidence="1" type="ORF">PLOB_00021263</name>
</gene>
<proteinExistence type="predicted"/>
<reference evidence="1 2" key="1">
    <citation type="submission" date="2022-05" db="EMBL/GenBank/DDBJ databases">
        <authorList>
            <consortium name="Genoscope - CEA"/>
            <person name="William W."/>
        </authorList>
    </citation>
    <scope>NUCLEOTIDE SEQUENCE [LARGE SCALE GENOMIC DNA]</scope>
</reference>
<organism evidence="1 2">
    <name type="scientific">Porites lobata</name>
    <dbReference type="NCBI Taxonomy" id="104759"/>
    <lineage>
        <taxon>Eukaryota</taxon>
        <taxon>Metazoa</taxon>
        <taxon>Cnidaria</taxon>
        <taxon>Anthozoa</taxon>
        <taxon>Hexacorallia</taxon>
        <taxon>Scleractinia</taxon>
        <taxon>Fungiina</taxon>
        <taxon>Poritidae</taxon>
        <taxon>Porites</taxon>
    </lineage>
</organism>
<keyword evidence="2" id="KW-1185">Reference proteome</keyword>
<dbReference type="Proteomes" id="UP001159405">
    <property type="component" value="Unassembled WGS sequence"/>
</dbReference>
<accession>A0ABN8RJW6</accession>
<comment type="caution">
    <text evidence="1">The sequence shown here is derived from an EMBL/GenBank/DDBJ whole genome shotgun (WGS) entry which is preliminary data.</text>
</comment>
<evidence type="ECO:0000313" key="2">
    <source>
        <dbReference type="Proteomes" id="UP001159405"/>
    </source>
</evidence>
<name>A0ABN8RJW6_9CNID</name>
<protein>
    <submittedName>
        <fullName evidence="1">Uncharacterized protein</fullName>
    </submittedName>
</protein>
<sequence>MGLKLRDHLGISFSEKKDEQKISLLYLQVLTFVYACKVSLRNSKVVVKTCPCIPDQQTEPTYGIQCQDSNSGHIEGWDIVKALMNLMLIMNVLLGPYTYWLSRAPLKNMSLDV</sequence>
<evidence type="ECO:0000313" key="1">
    <source>
        <dbReference type="EMBL" id="CAH3179053.1"/>
    </source>
</evidence>
<dbReference type="EMBL" id="CALNXK010000249">
    <property type="protein sequence ID" value="CAH3179053.1"/>
    <property type="molecule type" value="Genomic_DNA"/>
</dbReference>